<dbReference type="Pfam" id="PF13432">
    <property type="entry name" value="TPR_16"/>
    <property type="match status" value="1"/>
</dbReference>
<evidence type="ECO:0000256" key="3">
    <source>
        <dbReference type="PROSITE-ProRule" id="PRU00339"/>
    </source>
</evidence>
<feature type="region of interest" description="Disordered" evidence="4">
    <location>
        <begin position="892"/>
        <end position="911"/>
    </location>
</feature>
<dbReference type="InterPro" id="IPR011990">
    <property type="entry name" value="TPR-like_helical_dom_sf"/>
</dbReference>
<proteinExistence type="predicted"/>
<dbReference type="PANTHER" id="PTHR16193:SF0">
    <property type="entry name" value="TETRATRICOPEPTIDE REPEAT PROTEIN 27"/>
    <property type="match status" value="1"/>
</dbReference>
<accession>A0A2U1JEI5</accession>
<sequence length="967" mass="110434">MSTEYDLLVGNFAQSDSNFEINNNSDLFKVLLNGEPSKIFETDFVKRFLGAGDSCSLLENNFSKLNISEKLESFKNTYFKHIDSQIEQIRAEQGIDQAWKTITAIGIACLNLFLQINWTGPKIDFDACCLLPKEFSEIFLLENELNKKVTTSNDESNIKDVFIAEQTPREQFDKWIIDCLQVSGEQAYSLTSDPLLLYISLYLLVKTIHKQQNGTTSTETDLGSWLSSEKDNEAAKSRKKVFPSANWWMIRALKVAQDILEEHSATLMDTCENEFKDLEEDILGDNSEFEIKANPSVSETRKLKAMFCLEFGLMYQYYHKNSKANEWLQRSQKESGLVWEITGAKGKRTRFQERNIAQLLVVAKSMSEEEETSMDTKVDTKNENALKAPKTLDLNDDTLLEKIEFLKVNDDSENLSISELGLDPLNQGNLSTIDQCILLGFCLEVKNENPNHGITTEQMLPFVTRVLENPNNWSVHTASLLQRSRLEADKSRTVQRSVLQIQALVDQTEQALESEAGVLERLAYFHVLALPSLWALRRELADRLVSIGAIKSALEIYQSLLMWDQTVNCYQILEKPHVAENLVRNRLKVNPNDPKLWSILGDLKQNPEYWNKAWEVSNNRYSRAMRSLGGYYFKHGKVKECIESYQNALVLNPLFDGSWYTLGCAALQAEDWGVAVNAFQHVVHLDNENAEAWNNLASVYLRESDKKLEAWNCLREALKSKYDNWQIWTNFLVTSVSIGQFASAIQAMDRIINLRVAKDGSKCVDVEILSIIIQFVSREQPSAAKVSNSRQRERNSRLSVVLENLLVNTISAKITDSPSIWRAMADFWFWRKDYITCLNHYEKAYRCISTKPEVCYEEASFENAVHYLGELVEMYKVLGPMKTIVPEVTKYSDGSSNTRQAGGDLESMDLPEHRSKTASVEKITCPNYKIKAKMATQSLVSKTKSHFEGTKTFEKLDSLLVEITKWE</sequence>
<gene>
    <name evidence="5" type="ORF">BB558_000383</name>
</gene>
<dbReference type="AlphaFoldDB" id="A0A2U1JEI5"/>
<dbReference type="InterPro" id="IPR019734">
    <property type="entry name" value="TPR_rpt"/>
</dbReference>
<evidence type="ECO:0000256" key="1">
    <source>
        <dbReference type="ARBA" id="ARBA00022737"/>
    </source>
</evidence>
<keyword evidence="1" id="KW-0677">Repeat</keyword>
<comment type="caution">
    <text evidence="5">The sequence shown here is derived from an EMBL/GenBank/DDBJ whole genome shotgun (WGS) entry which is preliminary data.</text>
</comment>
<dbReference type="PANTHER" id="PTHR16193">
    <property type="entry name" value="TETRATRICOPEPTIDE REPEAT PROTEIN 27"/>
    <property type="match status" value="1"/>
</dbReference>
<dbReference type="SUPFAM" id="SSF48452">
    <property type="entry name" value="TPR-like"/>
    <property type="match status" value="2"/>
</dbReference>
<dbReference type="SMART" id="SM00028">
    <property type="entry name" value="TPR"/>
    <property type="match status" value="4"/>
</dbReference>
<evidence type="ECO:0000313" key="5">
    <source>
        <dbReference type="EMBL" id="PWA03445.1"/>
    </source>
</evidence>
<dbReference type="InterPro" id="IPR044244">
    <property type="entry name" value="TTC27/Emw1"/>
</dbReference>
<feature type="repeat" description="TPR" evidence="3">
    <location>
        <begin position="622"/>
        <end position="655"/>
    </location>
</feature>
<dbReference type="EMBL" id="MBFU01000015">
    <property type="protein sequence ID" value="PWA03445.1"/>
    <property type="molecule type" value="Genomic_DNA"/>
</dbReference>
<protein>
    <submittedName>
        <fullName evidence="5">Uncharacterized protein</fullName>
    </submittedName>
</protein>
<dbReference type="Gene3D" id="1.25.40.10">
    <property type="entry name" value="Tetratricopeptide repeat domain"/>
    <property type="match status" value="1"/>
</dbReference>
<reference evidence="5 6" key="1">
    <citation type="journal article" date="2018" name="MBio">
        <title>Comparative Genomics Reveals the Core Gene Toolbox for the Fungus-Insect Symbiosis.</title>
        <authorList>
            <person name="Wang Y."/>
            <person name="Stata M."/>
            <person name="Wang W."/>
            <person name="Stajich J.E."/>
            <person name="White M.M."/>
            <person name="Moncalvo J.M."/>
        </authorList>
    </citation>
    <scope>NUCLEOTIDE SEQUENCE [LARGE SCALE GENOMIC DNA]</scope>
    <source>
        <strain evidence="5 6">AUS-126-30</strain>
    </source>
</reference>
<keyword evidence="2 3" id="KW-0802">TPR repeat</keyword>
<organism evidence="5 6">
    <name type="scientific">Smittium angustum</name>
    <dbReference type="NCBI Taxonomy" id="133377"/>
    <lineage>
        <taxon>Eukaryota</taxon>
        <taxon>Fungi</taxon>
        <taxon>Fungi incertae sedis</taxon>
        <taxon>Zoopagomycota</taxon>
        <taxon>Kickxellomycotina</taxon>
        <taxon>Harpellomycetes</taxon>
        <taxon>Harpellales</taxon>
        <taxon>Legeriomycetaceae</taxon>
        <taxon>Smittium</taxon>
    </lineage>
</organism>
<dbReference type="PROSITE" id="PS50005">
    <property type="entry name" value="TPR"/>
    <property type="match status" value="1"/>
</dbReference>
<dbReference type="Proteomes" id="UP000245591">
    <property type="component" value="Unassembled WGS sequence"/>
</dbReference>
<name>A0A2U1JEI5_SMIAN</name>
<keyword evidence="6" id="KW-1185">Reference proteome</keyword>
<evidence type="ECO:0000256" key="2">
    <source>
        <dbReference type="ARBA" id="ARBA00022803"/>
    </source>
</evidence>
<evidence type="ECO:0000256" key="4">
    <source>
        <dbReference type="SAM" id="MobiDB-lite"/>
    </source>
</evidence>
<evidence type="ECO:0000313" key="6">
    <source>
        <dbReference type="Proteomes" id="UP000245591"/>
    </source>
</evidence>